<dbReference type="FunCoup" id="A0A6J2X202">
    <property type="interactions" value="311"/>
</dbReference>
<keyword evidence="7" id="KW-0256">Endoplasmic reticulum</keyword>
<keyword evidence="11 14" id="KW-0503">Monooxygenase</keyword>
<evidence type="ECO:0000256" key="7">
    <source>
        <dbReference type="ARBA" id="ARBA00022824"/>
    </source>
</evidence>
<feature type="binding site" description="axial binding residue" evidence="13">
    <location>
        <position position="451"/>
    </location>
    <ligand>
        <name>heme</name>
        <dbReference type="ChEBI" id="CHEBI:30413"/>
    </ligand>
    <ligandPart>
        <name>Fe</name>
        <dbReference type="ChEBI" id="CHEBI:18248"/>
    </ligandPart>
</feature>
<keyword evidence="15" id="KW-1185">Reference proteome</keyword>
<sequence length="507" mass="58008">MFFEIVIAVIIGALAYMKWINTYWKRHGVYQLEPDLFFGNIRKTILGKTSLSAGILEHYNEFKAANIKNGGIYHFMNPMYMPIDPGTIKNILLKDFNHFVNRGSFHTKEDLLSMNLFNIEDETWRNLRAKVTPTFTSSKMKLVFETLVDKTKNLEKVFGNYADSAEPCSIKDLLGRFTTDVIASFGFGIECNSLEDSENIFRKVGKKVLEPSLVRYFLMSVVNWKLLGLLNYKRGGIKASNFFIGLIRDAIKQRECHGVYRKDFVQLMLEQKKPGNTNENSKTISEKSNGVPKPAITDDEITAQCCVFFIAGFETSSTVMTFTLLELAQNQDIQIKLREEIEAVLEAHDGKLTYEAVSEMKYLEMIISEALRKYPPVPNLSRICNKRYEVPGTDIVIEKGIRVQIPIFGIQRDPEYYPNPEVFNPENFSEENKAKRPDFTFLPFGDGPRKCIALRFGMLQAKVGVLSLVKNFDFKLNNRTVLPLEVDKTSSIMSLRGDVWMDVKRIS</sequence>
<evidence type="ECO:0000256" key="10">
    <source>
        <dbReference type="ARBA" id="ARBA00023004"/>
    </source>
</evidence>
<dbReference type="InterPro" id="IPR050476">
    <property type="entry name" value="Insect_CytP450_Detox"/>
</dbReference>
<dbReference type="FunFam" id="1.10.630.10:FF:000042">
    <property type="entry name" value="Cytochrome P450"/>
    <property type="match status" value="1"/>
</dbReference>
<comment type="subcellular location">
    <subcellularLocation>
        <location evidence="3">Endoplasmic reticulum membrane</location>
        <topology evidence="3">Peripheral membrane protein</topology>
    </subcellularLocation>
    <subcellularLocation>
        <location evidence="2">Microsome membrane</location>
        <topology evidence="2">Peripheral membrane protein</topology>
    </subcellularLocation>
</comment>
<dbReference type="RefSeq" id="XP_030745162.1">
    <property type="nucleotide sequence ID" value="XM_030889302.1"/>
</dbReference>
<dbReference type="GO" id="GO:0016705">
    <property type="term" value="F:oxidoreductase activity, acting on paired donors, with incorporation or reduction of molecular oxygen"/>
    <property type="evidence" value="ECO:0007669"/>
    <property type="project" value="InterPro"/>
</dbReference>
<dbReference type="InterPro" id="IPR036396">
    <property type="entry name" value="Cyt_P450_sf"/>
</dbReference>
<proteinExistence type="inferred from homology"/>
<evidence type="ECO:0000256" key="13">
    <source>
        <dbReference type="PIRSR" id="PIRSR602401-1"/>
    </source>
</evidence>
<organism evidence="15 16">
    <name type="scientific">Sitophilus oryzae</name>
    <name type="common">Rice weevil</name>
    <name type="synonym">Curculio oryzae</name>
    <dbReference type="NCBI Taxonomy" id="7048"/>
    <lineage>
        <taxon>Eukaryota</taxon>
        <taxon>Metazoa</taxon>
        <taxon>Ecdysozoa</taxon>
        <taxon>Arthropoda</taxon>
        <taxon>Hexapoda</taxon>
        <taxon>Insecta</taxon>
        <taxon>Pterygota</taxon>
        <taxon>Neoptera</taxon>
        <taxon>Endopterygota</taxon>
        <taxon>Coleoptera</taxon>
        <taxon>Polyphaga</taxon>
        <taxon>Cucujiformia</taxon>
        <taxon>Curculionidae</taxon>
        <taxon>Dryophthorinae</taxon>
        <taxon>Sitophilus</taxon>
    </lineage>
</organism>
<keyword evidence="12" id="KW-0472">Membrane</keyword>
<dbReference type="GO" id="GO:0005789">
    <property type="term" value="C:endoplasmic reticulum membrane"/>
    <property type="evidence" value="ECO:0007669"/>
    <property type="project" value="UniProtKB-SubCell"/>
</dbReference>
<dbReference type="SUPFAM" id="SSF48264">
    <property type="entry name" value="Cytochrome P450"/>
    <property type="match status" value="1"/>
</dbReference>
<evidence type="ECO:0000256" key="14">
    <source>
        <dbReference type="RuleBase" id="RU000461"/>
    </source>
</evidence>
<dbReference type="InterPro" id="IPR002401">
    <property type="entry name" value="Cyt_P450_E_grp-I"/>
</dbReference>
<dbReference type="Pfam" id="PF00067">
    <property type="entry name" value="p450"/>
    <property type="match status" value="1"/>
</dbReference>
<evidence type="ECO:0000256" key="11">
    <source>
        <dbReference type="ARBA" id="ARBA00023033"/>
    </source>
</evidence>
<dbReference type="InParanoid" id="A0A6J2X202"/>
<dbReference type="GeneID" id="115874205"/>
<evidence type="ECO:0000256" key="9">
    <source>
        <dbReference type="ARBA" id="ARBA00023002"/>
    </source>
</evidence>
<dbReference type="OrthoDB" id="2789670at2759"/>
<evidence type="ECO:0000256" key="3">
    <source>
        <dbReference type="ARBA" id="ARBA00004406"/>
    </source>
</evidence>
<dbReference type="PRINTS" id="PR00463">
    <property type="entry name" value="EP450I"/>
</dbReference>
<dbReference type="Proteomes" id="UP000504635">
    <property type="component" value="Unplaced"/>
</dbReference>
<comment type="cofactor">
    <cofactor evidence="1 13">
        <name>heme</name>
        <dbReference type="ChEBI" id="CHEBI:30413"/>
    </cofactor>
</comment>
<dbReference type="GO" id="GO:0005506">
    <property type="term" value="F:iron ion binding"/>
    <property type="evidence" value="ECO:0007669"/>
    <property type="project" value="InterPro"/>
</dbReference>
<dbReference type="PROSITE" id="PS00086">
    <property type="entry name" value="CYTOCHROME_P450"/>
    <property type="match status" value="1"/>
</dbReference>
<dbReference type="InterPro" id="IPR017972">
    <property type="entry name" value="Cyt_P450_CS"/>
</dbReference>
<dbReference type="PRINTS" id="PR00385">
    <property type="entry name" value="P450"/>
</dbReference>
<dbReference type="CDD" id="cd11056">
    <property type="entry name" value="CYP6-like"/>
    <property type="match status" value="1"/>
</dbReference>
<dbReference type="Gene3D" id="1.10.630.10">
    <property type="entry name" value="Cytochrome P450"/>
    <property type="match status" value="1"/>
</dbReference>
<evidence type="ECO:0000256" key="6">
    <source>
        <dbReference type="ARBA" id="ARBA00022723"/>
    </source>
</evidence>
<dbReference type="GO" id="GO:0004497">
    <property type="term" value="F:monooxygenase activity"/>
    <property type="evidence" value="ECO:0007669"/>
    <property type="project" value="UniProtKB-KW"/>
</dbReference>
<keyword evidence="6 13" id="KW-0479">Metal-binding</keyword>
<dbReference type="InterPro" id="IPR001128">
    <property type="entry name" value="Cyt_P450"/>
</dbReference>
<protein>
    <submittedName>
        <fullName evidence="16">Cytochrome P450 6a8-like</fullName>
    </submittedName>
</protein>
<reference evidence="16" key="1">
    <citation type="submission" date="2025-08" db="UniProtKB">
        <authorList>
            <consortium name="RefSeq"/>
        </authorList>
    </citation>
    <scope>IDENTIFICATION</scope>
    <source>
        <tissue evidence="16">Gonads</tissue>
    </source>
</reference>
<dbReference type="KEGG" id="soy:115874205"/>
<evidence type="ECO:0000256" key="12">
    <source>
        <dbReference type="ARBA" id="ARBA00023136"/>
    </source>
</evidence>
<dbReference type="PANTHER" id="PTHR24292">
    <property type="entry name" value="CYTOCHROME P450"/>
    <property type="match status" value="1"/>
</dbReference>
<keyword evidence="10 13" id="KW-0408">Iron</keyword>
<dbReference type="AlphaFoldDB" id="A0A6J2X202"/>
<name>A0A6J2X202_SITOR</name>
<keyword evidence="9 14" id="KW-0560">Oxidoreductase</keyword>
<evidence type="ECO:0000256" key="2">
    <source>
        <dbReference type="ARBA" id="ARBA00004174"/>
    </source>
</evidence>
<evidence type="ECO:0000256" key="5">
    <source>
        <dbReference type="ARBA" id="ARBA00022617"/>
    </source>
</evidence>
<evidence type="ECO:0000313" key="15">
    <source>
        <dbReference type="Proteomes" id="UP000504635"/>
    </source>
</evidence>
<evidence type="ECO:0000256" key="1">
    <source>
        <dbReference type="ARBA" id="ARBA00001971"/>
    </source>
</evidence>
<dbReference type="PANTHER" id="PTHR24292:SF100">
    <property type="entry name" value="CYTOCHROME P450 6A16, ISOFORM B-RELATED"/>
    <property type="match status" value="1"/>
</dbReference>
<evidence type="ECO:0000256" key="8">
    <source>
        <dbReference type="ARBA" id="ARBA00022848"/>
    </source>
</evidence>
<evidence type="ECO:0000313" key="16">
    <source>
        <dbReference type="RefSeq" id="XP_030745162.1"/>
    </source>
</evidence>
<gene>
    <name evidence="16" type="primary">LOC115874205</name>
</gene>
<keyword evidence="5 13" id="KW-0349">Heme</keyword>
<keyword evidence="8" id="KW-0492">Microsome</keyword>
<comment type="similarity">
    <text evidence="4 14">Belongs to the cytochrome P450 family.</text>
</comment>
<evidence type="ECO:0000256" key="4">
    <source>
        <dbReference type="ARBA" id="ARBA00010617"/>
    </source>
</evidence>
<dbReference type="GO" id="GO:0020037">
    <property type="term" value="F:heme binding"/>
    <property type="evidence" value="ECO:0007669"/>
    <property type="project" value="InterPro"/>
</dbReference>
<accession>A0A6J2X202</accession>